<organism evidence="3 4">
    <name type="scientific">Agrobacterium fabrum</name>
    <dbReference type="NCBI Taxonomy" id="1176649"/>
    <lineage>
        <taxon>Bacteria</taxon>
        <taxon>Pseudomonadati</taxon>
        <taxon>Pseudomonadota</taxon>
        <taxon>Alphaproteobacteria</taxon>
        <taxon>Hyphomicrobiales</taxon>
        <taxon>Rhizobiaceae</taxon>
        <taxon>Rhizobium/Agrobacterium group</taxon>
        <taxon>Agrobacterium</taxon>
        <taxon>Agrobacterium tumefaciens complex</taxon>
    </lineage>
</organism>
<dbReference type="InterPro" id="IPR027417">
    <property type="entry name" value="P-loop_NTPase"/>
</dbReference>
<sequence>MSRKSVILKMAAKLNVVANLNINEDKDFDEEILEQGELISDNLNMLRLKQYPPNAEKGLRLFSSAEVAEYIGVTQNHIKKLHLEGKGPVPEVTGSGRRSYTAEQMLELRQFLDKHGRSDFKRYVPCRREGEALQVISVVNFKGGSGKTTTTAHLAQYLALTGHRVLAIDLDPQASLTALHGIQPELDKNPSLFEALRYDDQRKSIKDVIRPTNFPGLDIVPANLELQEYEYETPLAASNKSSPEGRMFFTRISKALKEVDDRYDVVLIDCPPQLGYLTLTALTASTSVLITVHPQMLDIMSMSQFLLMLGGILQSIKSAGATVRLKWFRYLVTRYEPTDGPQAEMVGFMQAMFNKRMLRTQMVKSTAISDAGITKQTLYEVERSLFTRTTYDRAMECLNAVNKEIASLMHQAWGRK</sequence>
<evidence type="ECO:0000259" key="1">
    <source>
        <dbReference type="Pfam" id="PF13411"/>
    </source>
</evidence>
<feature type="domain" description="HTH merR-type" evidence="1">
    <location>
        <begin position="62"/>
        <end position="109"/>
    </location>
</feature>
<reference evidence="3 4" key="1">
    <citation type="submission" date="2016-10" db="EMBL/GenBank/DDBJ databases">
        <authorList>
            <person name="Varghese N."/>
            <person name="Submissions S."/>
        </authorList>
    </citation>
    <scope>NUCLEOTIDE SEQUENCE [LARGE SCALE GENOMIC DNA]</scope>
    <source>
        <strain evidence="3 4">PDC82</strain>
    </source>
</reference>
<dbReference type="Gene3D" id="3.40.50.300">
    <property type="entry name" value="P-loop containing nucleotide triphosphate hydrolases"/>
    <property type="match status" value="1"/>
</dbReference>
<dbReference type="Pfam" id="PF13614">
    <property type="entry name" value="AAA_31"/>
    <property type="match status" value="1"/>
</dbReference>
<comment type="caution">
    <text evidence="3">The sequence shown here is derived from an EMBL/GenBank/DDBJ whole genome shotgun (WGS) entry which is preliminary data.</text>
</comment>
<feature type="domain" description="AAA" evidence="2">
    <location>
        <begin position="134"/>
        <end position="315"/>
    </location>
</feature>
<gene>
    <name evidence="3" type="ORF">SAMN05428983_4630</name>
</gene>
<dbReference type="GO" id="GO:0006355">
    <property type="term" value="P:regulation of DNA-templated transcription"/>
    <property type="evidence" value="ECO:0007669"/>
    <property type="project" value="InterPro"/>
</dbReference>
<dbReference type="Proteomes" id="UP000198917">
    <property type="component" value="Unassembled WGS sequence"/>
</dbReference>
<dbReference type="InterPro" id="IPR000551">
    <property type="entry name" value="MerR-type_HTH_dom"/>
</dbReference>
<dbReference type="Pfam" id="PF13411">
    <property type="entry name" value="MerR_1"/>
    <property type="match status" value="1"/>
</dbReference>
<name>A0A7Z7BS89_9HYPH</name>
<evidence type="ECO:0000259" key="2">
    <source>
        <dbReference type="Pfam" id="PF13614"/>
    </source>
</evidence>
<dbReference type="AlphaFoldDB" id="A0A7Z7BS89"/>
<dbReference type="PANTHER" id="PTHR13696">
    <property type="entry name" value="P-LOOP CONTAINING NUCLEOSIDE TRIPHOSPHATE HYDROLASE"/>
    <property type="match status" value="1"/>
</dbReference>
<evidence type="ECO:0000313" key="3">
    <source>
        <dbReference type="EMBL" id="SDK33568.1"/>
    </source>
</evidence>
<protein>
    <submittedName>
        <fullName evidence="3">Chromosome partitioning protein</fullName>
    </submittedName>
</protein>
<dbReference type="EMBL" id="FNEW01000007">
    <property type="protein sequence ID" value="SDK33568.1"/>
    <property type="molecule type" value="Genomic_DNA"/>
</dbReference>
<accession>A0A7Z7BS89</accession>
<dbReference type="GO" id="GO:0003677">
    <property type="term" value="F:DNA binding"/>
    <property type="evidence" value="ECO:0007669"/>
    <property type="project" value="InterPro"/>
</dbReference>
<dbReference type="NCBIfam" id="TIGR03453">
    <property type="entry name" value="partition_RepA"/>
    <property type="match status" value="1"/>
</dbReference>
<dbReference type="NCBIfam" id="NF010443">
    <property type="entry name" value="PRK13869.1"/>
    <property type="match status" value="1"/>
</dbReference>
<dbReference type="PANTHER" id="PTHR13696:SF52">
    <property type="entry name" value="PARA FAMILY PROTEIN CT_582"/>
    <property type="match status" value="1"/>
</dbReference>
<dbReference type="InterPro" id="IPR050678">
    <property type="entry name" value="DNA_Partitioning_ATPase"/>
</dbReference>
<proteinExistence type="predicted"/>
<dbReference type="SUPFAM" id="SSF52540">
    <property type="entry name" value="P-loop containing nucleoside triphosphate hydrolases"/>
    <property type="match status" value="1"/>
</dbReference>
<dbReference type="InterPro" id="IPR017818">
    <property type="entry name" value="Plasmid_partition_RepA"/>
</dbReference>
<evidence type="ECO:0000313" key="4">
    <source>
        <dbReference type="Proteomes" id="UP000198917"/>
    </source>
</evidence>
<dbReference type="InterPro" id="IPR025669">
    <property type="entry name" value="AAA_dom"/>
</dbReference>
<dbReference type="CDD" id="cd02042">
    <property type="entry name" value="ParAB_family"/>
    <property type="match status" value="1"/>
</dbReference>